<protein>
    <recommendedName>
        <fullName evidence="3">Response regulatory domain-containing protein</fullName>
    </recommendedName>
</protein>
<dbReference type="RefSeq" id="WP_111546300.1">
    <property type="nucleotide sequence ID" value="NZ_MZXV01000051.1"/>
</dbReference>
<evidence type="ECO:0000313" key="1">
    <source>
        <dbReference type="EMBL" id="PZV35956.1"/>
    </source>
</evidence>
<sequence>MKPLIVICSLDAEFYLLLSHILEVDAFTSTLAGSIAEVLALAAKKPVGAVVLDCRPDNHLAAGSGRLKQDARTSALPRIALISPGAEGQHIPLLQSGVDERFIRPFAPAKLLEHAKDQNSLDVVANFKPLAAPGQRCRLSAST</sequence>
<reference evidence="2" key="1">
    <citation type="submission" date="2017-03" db="EMBL/GenBank/DDBJ databases">
        <authorList>
            <person name="Safronova V.I."/>
            <person name="Sazanova A.L."/>
            <person name="Chirak E.R."/>
        </authorList>
    </citation>
    <scope>NUCLEOTIDE SEQUENCE [LARGE SCALE GENOMIC DNA]</scope>
    <source>
        <strain evidence="2">Ach-343</strain>
    </source>
</reference>
<dbReference type="AlphaFoldDB" id="A0A2W7DXS3"/>
<evidence type="ECO:0008006" key="3">
    <source>
        <dbReference type="Google" id="ProtNLM"/>
    </source>
</evidence>
<dbReference type="OrthoDB" id="9803032at2"/>
<keyword evidence="2" id="KW-1185">Reference proteome</keyword>
<dbReference type="InterPro" id="IPR011006">
    <property type="entry name" value="CheY-like_superfamily"/>
</dbReference>
<gene>
    <name evidence="1" type="ORF">B5V02_22210</name>
</gene>
<evidence type="ECO:0000313" key="2">
    <source>
        <dbReference type="Proteomes" id="UP000248616"/>
    </source>
</evidence>
<dbReference type="Gene3D" id="3.40.50.2300">
    <property type="match status" value="1"/>
</dbReference>
<comment type="caution">
    <text evidence="1">The sequence shown here is derived from an EMBL/GenBank/DDBJ whole genome shotgun (WGS) entry which is preliminary data.</text>
</comment>
<proteinExistence type="predicted"/>
<dbReference type="Proteomes" id="UP000248616">
    <property type="component" value="Unassembled WGS sequence"/>
</dbReference>
<organism evidence="1 2">
    <name type="scientific">Mesorhizobium kowhaii</name>
    <dbReference type="NCBI Taxonomy" id="1300272"/>
    <lineage>
        <taxon>Bacteria</taxon>
        <taxon>Pseudomonadati</taxon>
        <taxon>Pseudomonadota</taxon>
        <taxon>Alphaproteobacteria</taxon>
        <taxon>Hyphomicrobiales</taxon>
        <taxon>Phyllobacteriaceae</taxon>
        <taxon>Mesorhizobium</taxon>
    </lineage>
</organism>
<dbReference type="EMBL" id="MZXV01000051">
    <property type="protein sequence ID" value="PZV35956.1"/>
    <property type="molecule type" value="Genomic_DNA"/>
</dbReference>
<accession>A0A2W7DXS3</accession>
<dbReference type="SUPFAM" id="SSF52172">
    <property type="entry name" value="CheY-like"/>
    <property type="match status" value="1"/>
</dbReference>
<name>A0A2W7DXS3_9HYPH</name>